<keyword evidence="3" id="KW-1185">Reference proteome</keyword>
<name>A0ABP0Y1A5_9ROSI</name>
<proteinExistence type="predicted"/>
<dbReference type="Proteomes" id="UP001642487">
    <property type="component" value="Chromosome 11"/>
</dbReference>
<gene>
    <name evidence="2" type="ORF">CITCOLO1_LOCUS5502</name>
</gene>
<evidence type="ECO:0000256" key="1">
    <source>
        <dbReference type="SAM" id="MobiDB-lite"/>
    </source>
</evidence>
<evidence type="ECO:0000313" key="3">
    <source>
        <dbReference type="Proteomes" id="UP001642487"/>
    </source>
</evidence>
<feature type="non-terminal residue" evidence="2">
    <location>
        <position position="64"/>
    </location>
</feature>
<evidence type="ECO:0000313" key="2">
    <source>
        <dbReference type="EMBL" id="CAK9313767.1"/>
    </source>
</evidence>
<protein>
    <submittedName>
        <fullName evidence="2">Uncharacterized protein</fullName>
    </submittedName>
</protein>
<feature type="compositionally biased region" description="Basic and acidic residues" evidence="1">
    <location>
        <begin position="14"/>
        <end position="32"/>
    </location>
</feature>
<feature type="region of interest" description="Disordered" evidence="1">
    <location>
        <begin position="1"/>
        <end position="64"/>
    </location>
</feature>
<accession>A0ABP0Y1A5</accession>
<dbReference type="EMBL" id="OZ021745">
    <property type="protein sequence ID" value="CAK9313767.1"/>
    <property type="molecule type" value="Genomic_DNA"/>
</dbReference>
<organism evidence="2 3">
    <name type="scientific">Citrullus colocynthis</name>
    <name type="common">colocynth</name>
    <dbReference type="NCBI Taxonomy" id="252529"/>
    <lineage>
        <taxon>Eukaryota</taxon>
        <taxon>Viridiplantae</taxon>
        <taxon>Streptophyta</taxon>
        <taxon>Embryophyta</taxon>
        <taxon>Tracheophyta</taxon>
        <taxon>Spermatophyta</taxon>
        <taxon>Magnoliopsida</taxon>
        <taxon>eudicotyledons</taxon>
        <taxon>Gunneridae</taxon>
        <taxon>Pentapetalae</taxon>
        <taxon>rosids</taxon>
        <taxon>fabids</taxon>
        <taxon>Cucurbitales</taxon>
        <taxon>Cucurbitaceae</taxon>
        <taxon>Benincaseae</taxon>
        <taxon>Citrullus</taxon>
    </lineage>
</organism>
<reference evidence="2 3" key="1">
    <citation type="submission" date="2024-03" db="EMBL/GenBank/DDBJ databases">
        <authorList>
            <person name="Gkanogiannis A."/>
            <person name="Becerra Lopez-Lavalle L."/>
        </authorList>
    </citation>
    <scope>NUCLEOTIDE SEQUENCE [LARGE SCALE GENOMIC DNA]</scope>
</reference>
<sequence>MAERWRGLQTSDGVTDRRCRSREGERTRRTDTQTRSQTDGLTQQDLQRLMMDEGDAKLVGGYRT</sequence>